<feature type="transmembrane region" description="Helical" evidence="2">
    <location>
        <begin position="172"/>
        <end position="191"/>
    </location>
</feature>
<keyword evidence="2" id="KW-0472">Membrane</keyword>
<reference evidence="4" key="2">
    <citation type="submission" date="2023-01" db="EMBL/GenBank/DDBJ databases">
        <authorList>
            <person name="Sun Q."/>
            <person name="Evtushenko L."/>
        </authorList>
    </citation>
    <scope>NUCLEOTIDE SEQUENCE</scope>
    <source>
        <strain evidence="4">VKM Ac-1069</strain>
    </source>
</reference>
<keyword evidence="2" id="KW-0812">Transmembrane</keyword>
<feature type="transmembrane region" description="Helical" evidence="2">
    <location>
        <begin position="58"/>
        <end position="80"/>
    </location>
</feature>
<keyword evidence="4" id="KW-0645">Protease</keyword>
<feature type="transmembrane region" description="Helical" evidence="2">
    <location>
        <begin position="233"/>
        <end position="249"/>
    </location>
</feature>
<reference evidence="4" key="1">
    <citation type="journal article" date="2014" name="Int. J. Syst. Evol. Microbiol.">
        <title>Complete genome sequence of Corynebacterium casei LMG S-19264T (=DSM 44701T), isolated from a smear-ripened cheese.</title>
        <authorList>
            <consortium name="US DOE Joint Genome Institute (JGI-PGF)"/>
            <person name="Walter F."/>
            <person name="Albersmeier A."/>
            <person name="Kalinowski J."/>
            <person name="Ruckert C."/>
        </authorList>
    </citation>
    <scope>NUCLEOTIDE SEQUENCE</scope>
    <source>
        <strain evidence="4">VKM Ac-1069</strain>
    </source>
</reference>
<feature type="transmembrane region" description="Helical" evidence="2">
    <location>
        <begin position="129"/>
        <end position="152"/>
    </location>
</feature>
<evidence type="ECO:0000256" key="1">
    <source>
        <dbReference type="SAM" id="MobiDB-lite"/>
    </source>
</evidence>
<name>A0A9W6L5I1_9PSEU</name>
<evidence type="ECO:0000313" key="5">
    <source>
        <dbReference type="Proteomes" id="UP001143463"/>
    </source>
</evidence>
<sequence length="282" mass="28935">MIVGQPDPIPDPPSAPPPTGPFPSAPPQDPPPYPPQQAPAGAPEPPASEDPPPHRWGIGAYVLVEILFLGSSFLIAALLADPEGPSVAAVILGLSVPTVLAAATALLITRVRGNGPRIDLGLTWTARDVAAGLLWGLGGLVVSVPASLVYVAVVGPDNATTAVGQAFDGIRVGWPVALGVFVLVAFVAPLCEEIVYRGLLWGAVTKHGANRWVAFAITTLLFAMAHFELTRTPLLLVVALPIGLARVFTGRLPASIVAHQVNNLLPALGLALALTGGVPASL</sequence>
<accession>A0A9W6L5I1</accession>
<keyword evidence="5" id="KW-1185">Reference proteome</keyword>
<dbReference type="GO" id="GO:0004175">
    <property type="term" value="F:endopeptidase activity"/>
    <property type="evidence" value="ECO:0007669"/>
    <property type="project" value="UniProtKB-ARBA"/>
</dbReference>
<dbReference type="Pfam" id="PF02517">
    <property type="entry name" value="Rce1-like"/>
    <property type="match status" value="1"/>
</dbReference>
<dbReference type="PANTHER" id="PTHR43592">
    <property type="entry name" value="CAAX AMINO TERMINAL PROTEASE"/>
    <property type="match status" value="1"/>
</dbReference>
<dbReference type="EMBL" id="BSFQ01000022">
    <property type="protein sequence ID" value="GLL13447.1"/>
    <property type="molecule type" value="Genomic_DNA"/>
</dbReference>
<organism evidence="4 5">
    <name type="scientific">Pseudonocardia halophobica</name>
    <dbReference type="NCBI Taxonomy" id="29401"/>
    <lineage>
        <taxon>Bacteria</taxon>
        <taxon>Bacillati</taxon>
        <taxon>Actinomycetota</taxon>
        <taxon>Actinomycetes</taxon>
        <taxon>Pseudonocardiales</taxon>
        <taxon>Pseudonocardiaceae</taxon>
        <taxon>Pseudonocardia</taxon>
    </lineage>
</organism>
<keyword evidence="4" id="KW-0378">Hydrolase</keyword>
<feature type="transmembrane region" description="Helical" evidence="2">
    <location>
        <begin position="86"/>
        <end position="108"/>
    </location>
</feature>
<feature type="compositionally biased region" description="Pro residues" evidence="1">
    <location>
        <begin position="7"/>
        <end position="50"/>
    </location>
</feature>
<keyword evidence="2" id="KW-1133">Transmembrane helix</keyword>
<evidence type="ECO:0000313" key="4">
    <source>
        <dbReference type="EMBL" id="GLL13447.1"/>
    </source>
</evidence>
<feature type="domain" description="CAAX prenyl protease 2/Lysostaphin resistance protein A-like" evidence="3">
    <location>
        <begin position="177"/>
        <end position="265"/>
    </location>
</feature>
<gene>
    <name evidence="4" type="ORF">GCM10017577_45910</name>
</gene>
<evidence type="ECO:0000256" key="2">
    <source>
        <dbReference type="SAM" id="Phobius"/>
    </source>
</evidence>
<evidence type="ECO:0000259" key="3">
    <source>
        <dbReference type="Pfam" id="PF02517"/>
    </source>
</evidence>
<protein>
    <submittedName>
        <fullName evidence="4">CAAX protease family protein</fullName>
    </submittedName>
</protein>
<dbReference type="Proteomes" id="UP001143463">
    <property type="component" value="Unassembled WGS sequence"/>
</dbReference>
<dbReference type="PANTHER" id="PTHR43592:SF15">
    <property type="entry name" value="CAAX AMINO TERMINAL PROTEASE FAMILY PROTEIN"/>
    <property type="match status" value="1"/>
</dbReference>
<dbReference type="GO" id="GO:0006508">
    <property type="term" value="P:proteolysis"/>
    <property type="evidence" value="ECO:0007669"/>
    <property type="project" value="UniProtKB-KW"/>
</dbReference>
<feature type="transmembrane region" description="Helical" evidence="2">
    <location>
        <begin position="212"/>
        <end position="227"/>
    </location>
</feature>
<feature type="transmembrane region" description="Helical" evidence="2">
    <location>
        <begin position="261"/>
        <end position="280"/>
    </location>
</feature>
<comment type="caution">
    <text evidence="4">The sequence shown here is derived from an EMBL/GenBank/DDBJ whole genome shotgun (WGS) entry which is preliminary data.</text>
</comment>
<feature type="region of interest" description="Disordered" evidence="1">
    <location>
        <begin position="1"/>
        <end position="52"/>
    </location>
</feature>
<dbReference type="AlphaFoldDB" id="A0A9W6L5I1"/>
<proteinExistence type="predicted"/>
<dbReference type="InterPro" id="IPR003675">
    <property type="entry name" value="Rce1/LyrA-like_dom"/>
</dbReference>
<dbReference type="GO" id="GO:0080120">
    <property type="term" value="P:CAAX-box protein maturation"/>
    <property type="evidence" value="ECO:0007669"/>
    <property type="project" value="UniProtKB-ARBA"/>
</dbReference>